<evidence type="ECO:0000256" key="4">
    <source>
        <dbReference type="ARBA" id="ARBA00022824"/>
    </source>
</evidence>
<dbReference type="AlphaFoldDB" id="A0A443SJD8"/>
<evidence type="ECO:0000256" key="1">
    <source>
        <dbReference type="ARBA" id="ARBA00004240"/>
    </source>
</evidence>
<dbReference type="GO" id="GO:0005548">
    <property type="term" value="F:phospholipid transporter activity"/>
    <property type="evidence" value="ECO:0007669"/>
    <property type="project" value="InterPro"/>
</dbReference>
<sequence length="861" mass="96864">MIAAIVIAVIVSLINCHPAPTILCHGYPIGSQFHYKYSTLMLLNNNDHYGKEPVGFGYNGHLVVENVWQSDNEYFLKIDFESGKFGHFVNRKGEQRKSDANVIENEYSLFAHIDANKETDEIKAFYVNKHDSTTKVNLKKAFVSLLRTKKAKEIPSLVVSKSGQELKKYYYKSNIDESEGDVHSVLVPAIVDEWESKSKLARDHSYITESIGWQNISLSSRLYSTAHSKLHTKYEFNFIKETNSDEKSYSSLSDLKSVVNKIGDDYLMQRAVLNAEKKVCHNCMTLKNLVKEYEDFLHDDKMASIQMAIAYMKIVDRVRTGGPGTSKTDIIELLNECRKQKNRQTLASLLDVLAGAMTEQSIGAALEHLNLPTNEELDLSERFLATLAASYLTLSETGIKSSDSSHEFITRELIKTSMEGKWVSEKLKWTTLITLGTILRSHNHLMNTPESFDDDLNRDVMKHLNSELRSCTDSDCKVSLLYAIGNTGNLKLSLNTLEKYALNLKQKRESVAAIRAIKDCLNYNQSIDNKLTNKLKALVAKVVFDKKHETTSRIIASEIITHHLNDDILVNSLFRGVSDFDNFEMTTMMWTKALKAVKVDAPPSVNNWLAHSTLFNGTSDSYKKAMGGTDTMNHLITVNLFARGLESLAGTTTSTAEETTDSTSAGMSLKIFGVQLRPYIFFTTTGELMGHVWSGTASEPTSAVRDNLLISDHSYSHSLINGFLVEQNIRGVLSLDMTGEVQISLWNRNSHSVVKTRGALLIQGSQSIYTSETSTSVSQMFSFGDQSSIQFVTDIDFYSSPFKMCMQISQPDFIVRHNSRKYESVNSPKADRRIHRRNYVIPAKSFALNRDNNAMCSIMQH</sequence>
<keyword evidence="8" id="KW-1185">Reference proteome</keyword>
<evidence type="ECO:0000256" key="5">
    <source>
        <dbReference type="SAM" id="SignalP"/>
    </source>
</evidence>
<gene>
    <name evidence="7" type="ORF">B4U80_04809</name>
</gene>
<dbReference type="GO" id="GO:0042157">
    <property type="term" value="P:lipoprotein metabolic process"/>
    <property type="evidence" value="ECO:0007669"/>
    <property type="project" value="TreeGrafter"/>
</dbReference>
<protein>
    <recommendedName>
        <fullName evidence="6">Vitellogenin domain-containing protein</fullName>
    </recommendedName>
</protein>
<dbReference type="GO" id="GO:0008289">
    <property type="term" value="F:lipid binding"/>
    <property type="evidence" value="ECO:0007669"/>
    <property type="project" value="InterPro"/>
</dbReference>
<feature type="non-terminal residue" evidence="7">
    <location>
        <position position="861"/>
    </location>
</feature>
<reference evidence="7 8" key="1">
    <citation type="journal article" date="2018" name="Gigascience">
        <title>Genomes of trombidid mites reveal novel predicted allergens and laterally-transferred genes associated with secondary metabolism.</title>
        <authorList>
            <person name="Dong X."/>
            <person name="Chaisiri K."/>
            <person name="Xia D."/>
            <person name="Armstrong S.D."/>
            <person name="Fang Y."/>
            <person name="Donnelly M.J."/>
            <person name="Kadowaki T."/>
            <person name="McGarry J.W."/>
            <person name="Darby A.C."/>
            <person name="Makepeace B.L."/>
        </authorList>
    </citation>
    <scope>NUCLEOTIDE SEQUENCE [LARGE SCALE GENOMIC DNA]</scope>
    <source>
        <strain evidence="7">UoL-UT</strain>
    </source>
</reference>
<evidence type="ECO:0000259" key="6">
    <source>
        <dbReference type="SMART" id="SM00638"/>
    </source>
</evidence>
<evidence type="ECO:0000313" key="7">
    <source>
        <dbReference type="EMBL" id="RWS27644.1"/>
    </source>
</evidence>
<keyword evidence="4" id="KW-0256">Endoplasmic reticulum</keyword>
<dbReference type="SMART" id="SM00638">
    <property type="entry name" value="LPD_N"/>
    <property type="match status" value="1"/>
</dbReference>
<dbReference type="PANTHER" id="PTHR13024:SF0">
    <property type="entry name" value="MICROSOMAL TRIACYLGLYCEROL TRANSFER PROTEIN"/>
    <property type="match status" value="1"/>
</dbReference>
<comment type="caution">
    <text evidence="7">The sequence shown here is derived from an EMBL/GenBank/DDBJ whole genome shotgun (WGS) entry which is preliminary data.</text>
</comment>
<name>A0A443SJD8_9ACAR</name>
<dbReference type="Pfam" id="PF19444">
    <property type="entry name" value="MTP_lip_bd"/>
    <property type="match status" value="1"/>
</dbReference>
<feature type="domain" description="Vitellogenin" evidence="6">
    <location>
        <begin position="27"/>
        <end position="575"/>
    </location>
</feature>
<dbReference type="OrthoDB" id="5865932at2759"/>
<dbReference type="InterPro" id="IPR001747">
    <property type="entry name" value="Vitellogenin_N"/>
</dbReference>
<accession>A0A443SJD8</accession>
<dbReference type="InterPro" id="IPR039988">
    <property type="entry name" value="MTTP"/>
</dbReference>
<organism evidence="7 8">
    <name type="scientific">Leptotrombidium deliense</name>
    <dbReference type="NCBI Taxonomy" id="299467"/>
    <lineage>
        <taxon>Eukaryota</taxon>
        <taxon>Metazoa</taxon>
        <taxon>Ecdysozoa</taxon>
        <taxon>Arthropoda</taxon>
        <taxon>Chelicerata</taxon>
        <taxon>Arachnida</taxon>
        <taxon>Acari</taxon>
        <taxon>Acariformes</taxon>
        <taxon>Trombidiformes</taxon>
        <taxon>Prostigmata</taxon>
        <taxon>Anystina</taxon>
        <taxon>Parasitengona</taxon>
        <taxon>Trombiculoidea</taxon>
        <taxon>Trombiculidae</taxon>
        <taxon>Leptotrombidium</taxon>
    </lineage>
</organism>
<dbReference type="STRING" id="299467.A0A443SJD8"/>
<dbReference type="GO" id="GO:0005783">
    <property type="term" value="C:endoplasmic reticulum"/>
    <property type="evidence" value="ECO:0007669"/>
    <property type="project" value="UniProtKB-SubCell"/>
</dbReference>
<dbReference type="EMBL" id="NCKV01001861">
    <property type="protein sequence ID" value="RWS27644.1"/>
    <property type="molecule type" value="Genomic_DNA"/>
</dbReference>
<keyword evidence="2" id="KW-0813">Transport</keyword>
<dbReference type="VEuPathDB" id="VectorBase:LDEU004396"/>
<dbReference type="InterPro" id="IPR045811">
    <property type="entry name" value="MTP_lip-bd"/>
</dbReference>
<dbReference type="Proteomes" id="UP000288716">
    <property type="component" value="Unassembled WGS sequence"/>
</dbReference>
<evidence type="ECO:0000256" key="3">
    <source>
        <dbReference type="ARBA" id="ARBA00022729"/>
    </source>
</evidence>
<comment type="subcellular location">
    <subcellularLocation>
        <location evidence="1">Endoplasmic reticulum</location>
    </subcellularLocation>
</comment>
<proteinExistence type="predicted"/>
<dbReference type="GO" id="GO:0005794">
    <property type="term" value="C:Golgi apparatus"/>
    <property type="evidence" value="ECO:0007669"/>
    <property type="project" value="TreeGrafter"/>
</dbReference>
<evidence type="ECO:0000256" key="2">
    <source>
        <dbReference type="ARBA" id="ARBA00022448"/>
    </source>
</evidence>
<feature type="signal peptide" evidence="5">
    <location>
        <begin position="1"/>
        <end position="16"/>
    </location>
</feature>
<evidence type="ECO:0000313" key="8">
    <source>
        <dbReference type="Proteomes" id="UP000288716"/>
    </source>
</evidence>
<dbReference type="GO" id="GO:0016323">
    <property type="term" value="C:basolateral plasma membrane"/>
    <property type="evidence" value="ECO:0007669"/>
    <property type="project" value="TreeGrafter"/>
</dbReference>
<dbReference type="PANTHER" id="PTHR13024">
    <property type="entry name" value="MICROSOMAL TRIGLYCERIDE TRANSFER PROTEIN, LARGE SUBUNIT"/>
    <property type="match status" value="1"/>
</dbReference>
<feature type="chain" id="PRO_5019431958" description="Vitellogenin domain-containing protein" evidence="5">
    <location>
        <begin position="17"/>
        <end position="861"/>
    </location>
</feature>
<keyword evidence="3 5" id="KW-0732">Signal</keyword>